<evidence type="ECO:0000256" key="1">
    <source>
        <dbReference type="ARBA" id="ARBA00004196"/>
    </source>
</evidence>
<dbReference type="InterPro" id="IPR028082">
    <property type="entry name" value="Peripla_BP_I"/>
</dbReference>
<protein>
    <recommendedName>
        <fullName evidence="5">Periplasmic binding protein domain-containing protein</fullName>
    </recommendedName>
</protein>
<comment type="similarity">
    <text evidence="2">Belongs to the bacterial solute-binding protein 2 family.</text>
</comment>
<dbReference type="PROSITE" id="PS51257">
    <property type="entry name" value="PROKAR_LIPOPROTEIN"/>
    <property type="match status" value="1"/>
</dbReference>
<evidence type="ECO:0000313" key="7">
    <source>
        <dbReference type="Proteomes" id="UP001165074"/>
    </source>
</evidence>
<evidence type="ECO:0000256" key="3">
    <source>
        <dbReference type="ARBA" id="ARBA00022729"/>
    </source>
</evidence>
<evidence type="ECO:0000313" key="6">
    <source>
        <dbReference type="EMBL" id="GLY91833.1"/>
    </source>
</evidence>
<feature type="signal peptide" evidence="4">
    <location>
        <begin position="1"/>
        <end position="26"/>
    </location>
</feature>
<sequence>MALPIRSKAAASLVGAVAIALLTACSGGGTTDSAAVAGGDSGAVGTGVAYAKAQLKKYEVTRDAYGTPVPVPKPPDLHGKTVWYVPIGTGVPVLATIGTQMQNALGRLGASVHVCDGKFQPTTIADCMNTAATQGASAVVTGFVDYASAPSAFQSLVGRGIPVLVGGVPVTGGAKPGRNLGFFDPSGLTQQAFRLMSDAAIADSDGKAKALVVKLTDSSVTTKNNDVGIEELKQHCPKCEVTTVDTLTADMSRLGSAISAKLAANPGIDYLILPQDAFLQAALPGIQSAGFTNKLKVIAAGGTTAGLRALKAGQLACNVGQGAVYNGWGFADATVRLLAGAPIQPENDGAIRVFTKDNVGGLDLSDANYNGTAWYGGDRWQRDFLTAWGVTS</sequence>
<keyword evidence="7" id="KW-1185">Reference proteome</keyword>
<dbReference type="Gene3D" id="3.40.50.2300">
    <property type="match status" value="2"/>
</dbReference>
<feature type="chain" id="PRO_5040861947" description="Periplasmic binding protein domain-containing protein" evidence="4">
    <location>
        <begin position="27"/>
        <end position="392"/>
    </location>
</feature>
<dbReference type="AlphaFoldDB" id="A0A9W6SE58"/>
<name>A0A9W6SE58_9ACTN</name>
<dbReference type="RefSeq" id="WP_285583692.1">
    <property type="nucleotide sequence ID" value="NZ_BSTK01000022.1"/>
</dbReference>
<evidence type="ECO:0000256" key="2">
    <source>
        <dbReference type="ARBA" id="ARBA00007639"/>
    </source>
</evidence>
<proteinExistence type="inferred from homology"/>
<organism evidence="6 7">
    <name type="scientific">Actinoallomurus iriomotensis</name>
    <dbReference type="NCBI Taxonomy" id="478107"/>
    <lineage>
        <taxon>Bacteria</taxon>
        <taxon>Bacillati</taxon>
        <taxon>Actinomycetota</taxon>
        <taxon>Actinomycetes</taxon>
        <taxon>Streptosporangiales</taxon>
        <taxon>Thermomonosporaceae</taxon>
        <taxon>Actinoallomurus</taxon>
    </lineage>
</organism>
<dbReference type="PANTHER" id="PTHR46847">
    <property type="entry name" value="D-ALLOSE-BINDING PERIPLASMIC PROTEIN-RELATED"/>
    <property type="match status" value="1"/>
</dbReference>
<reference evidence="6" key="1">
    <citation type="submission" date="2023-03" db="EMBL/GenBank/DDBJ databases">
        <title>Actinoallomurus iriomotensis NBRC 103684.</title>
        <authorList>
            <person name="Ichikawa N."/>
            <person name="Sato H."/>
            <person name="Tonouchi N."/>
        </authorList>
    </citation>
    <scope>NUCLEOTIDE SEQUENCE</scope>
    <source>
        <strain evidence="6">NBRC 103684</strain>
    </source>
</reference>
<keyword evidence="3 4" id="KW-0732">Signal</keyword>
<comment type="subcellular location">
    <subcellularLocation>
        <location evidence="1">Cell envelope</location>
    </subcellularLocation>
</comment>
<comment type="caution">
    <text evidence="6">The sequence shown here is derived from an EMBL/GenBank/DDBJ whole genome shotgun (WGS) entry which is preliminary data.</text>
</comment>
<dbReference type="EMBL" id="BSTK01000022">
    <property type="protein sequence ID" value="GLY91833.1"/>
    <property type="molecule type" value="Genomic_DNA"/>
</dbReference>
<dbReference type="Proteomes" id="UP001165074">
    <property type="component" value="Unassembled WGS sequence"/>
</dbReference>
<dbReference type="GO" id="GO:0030246">
    <property type="term" value="F:carbohydrate binding"/>
    <property type="evidence" value="ECO:0007669"/>
    <property type="project" value="UniProtKB-ARBA"/>
</dbReference>
<dbReference type="SUPFAM" id="SSF53822">
    <property type="entry name" value="Periplasmic binding protein-like I"/>
    <property type="match status" value="1"/>
</dbReference>
<dbReference type="Pfam" id="PF13407">
    <property type="entry name" value="Peripla_BP_4"/>
    <property type="match status" value="1"/>
</dbReference>
<dbReference type="InterPro" id="IPR025997">
    <property type="entry name" value="SBP_2_dom"/>
</dbReference>
<evidence type="ECO:0000256" key="4">
    <source>
        <dbReference type="SAM" id="SignalP"/>
    </source>
</evidence>
<gene>
    <name evidence="6" type="ORF">Airi02_097610</name>
</gene>
<accession>A0A9W6SE58</accession>
<dbReference type="PANTHER" id="PTHR46847:SF1">
    <property type="entry name" value="D-ALLOSE-BINDING PERIPLASMIC PROTEIN-RELATED"/>
    <property type="match status" value="1"/>
</dbReference>
<feature type="domain" description="Periplasmic binding protein" evidence="5">
    <location>
        <begin position="89"/>
        <end position="341"/>
    </location>
</feature>
<evidence type="ECO:0000259" key="5">
    <source>
        <dbReference type="Pfam" id="PF13407"/>
    </source>
</evidence>
<dbReference type="GO" id="GO:0030313">
    <property type="term" value="C:cell envelope"/>
    <property type="evidence" value="ECO:0007669"/>
    <property type="project" value="UniProtKB-SubCell"/>
</dbReference>